<comment type="caution">
    <text evidence="1">The sequence shown here is derived from an EMBL/GenBank/DDBJ whole genome shotgun (WGS) entry which is preliminary data.</text>
</comment>
<gene>
    <name evidence="1" type="ORF">N7509_006494</name>
</gene>
<dbReference type="EMBL" id="JAPZBU010000007">
    <property type="protein sequence ID" value="KAJ5394707.1"/>
    <property type="molecule type" value="Genomic_DNA"/>
</dbReference>
<dbReference type="AlphaFoldDB" id="A0A9W9W0G8"/>
<sequence>MLFTLQKCFVSTCGHQCPSVCGEIYPSEKYCQICASAEIKETPVDFILGESYQEINLTENSCIFPKCGHFLTIESMDGQMDLRKHYCLDDLERPTAISASSTPFSIKDIRTCATCRGSLRGLSRYGRLVRRALLDKATKKLILYVNQRYMPLAQELPRVLYELQNRNRLEALAAAVFRGNIQARLDGPSAHQVELMSYRIKKTSKVHWSGILALRCRLKEYQ</sequence>
<evidence type="ECO:0000313" key="2">
    <source>
        <dbReference type="Proteomes" id="UP001147747"/>
    </source>
</evidence>
<organism evidence="1 2">
    <name type="scientific">Penicillium cosmopolitanum</name>
    <dbReference type="NCBI Taxonomy" id="1131564"/>
    <lineage>
        <taxon>Eukaryota</taxon>
        <taxon>Fungi</taxon>
        <taxon>Dikarya</taxon>
        <taxon>Ascomycota</taxon>
        <taxon>Pezizomycotina</taxon>
        <taxon>Eurotiomycetes</taxon>
        <taxon>Eurotiomycetidae</taxon>
        <taxon>Eurotiales</taxon>
        <taxon>Aspergillaceae</taxon>
        <taxon>Penicillium</taxon>
    </lineage>
</organism>
<evidence type="ECO:0000313" key="1">
    <source>
        <dbReference type="EMBL" id="KAJ5394707.1"/>
    </source>
</evidence>
<dbReference type="Proteomes" id="UP001147747">
    <property type="component" value="Unassembled WGS sequence"/>
</dbReference>
<protein>
    <submittedName>
        <fullName evidence="1">Uncharacterized protein</fullName>
    </submittedName>
</protein>
<reference evidence="1" key="1">
    <citation type="submission" date="2022-12" db="EMBL/GenBank/DDBJ databases">
        <authorList>
            <person name="Petersen C."/>
        </authorList>
    </citation>
    <scope>NUCLEOTIDE SEQUENCE</scope>
    <source>
        <strain evidence="1">IBT 29677</strain>
    </source>
</reference>
<name>A0A9W9W0G8_9EURO</name>
<keyword evidence="2" id="KW-1185">Reference proteome</keyword>
<dbReference type="GeneID" id="81370111"/>
<proteinExistence type="predicted"/>
<dbReference type="OrthoDB" id="2423195at2759"/>
<accession>A0A9W9W0G8</accession>
<reference evidence="1" key="2">
    <citation type="journal article" date="2023" name="IMA Fungus">
        <title>Comparative genomic study of the Penicillium genus elucidates a diverse pangenome and 15 lateral gene transfer events.</title>
        <authorList>
            <person name="Petersen C."/>
            <person name="Sorensen T."/>
            <person name="Nielsen M.R."/>
            <person name="Sondergaard T.E."/>
            <person name="Sorensen J.L."/>
            <person name="Fitzpatrick D.A."/>
            <person name="Frisvad J.C."/>
            <person name="Nielsen K.L."/>
        </authorList>
    </citation>
    <scope>NUCLEOTIDE SEQUENCE</scope>
    <source>
        <strain evidence="1">IBT 29677</strain>
    </source>
</reference>
<dbReference type="RefSeq" id="XP_056488392.1">
    <property type="nucleotide sequence ID" value="XM_056631131.1"/>
</dbReference>